<feature type="domain" description="Amidohydrolase-related" evidence="2">
    <location>
        <begin position="64"/>
        <end position="267"/>
    </location>
</feature>
<dbReference type="Proteomes" id="UP000315914">
    <property type="component" value="Unassembled WGS sequence"/>
</dbReference>
<dbReference type="PANTHER" id="PTHR43569">
    <property type="entry name" value="AMIDOHYDROLASE"/>
    <property type="match status" value="1"/>
</dbReference>
<dbReference type="InterPro" id="IPR006680">
    <property type="entry name" value="Amidohydro-rel"/>
</dbReference>
<accession>A0A560JDZ5</accession>
<dbReference type="AlphaFoldDB" id="A0A560JDZ5"/>
<evidence type="ECO:0000313" key="3">
    <source>
        <dbReference type="EMBL" id="TWB69423.1"/>
    </source>
</evidence>
<sequence length="302" mass="33620">MDIVDSQVHAFFTLGLDETLAAMNAIGIQSVIIDEYWGDGPRGELPSASLRTGGQRPISPLAQAAVLKHPDRFAILQRVERTDPALASWFSILADTPGCKAVRIITIDPTELRALVDGDYDEILQLARRHDLTVNVFGRSAYAALEGVLSRFPDVRCVLDHCGAPASSVDWEAILSAGRSHANLWLKWSHAHRWFEAGPYPYVDLQAQLIRALDAFGPERLMWASDFTHDRLGSSWGELLFYLRDSLLLSESDKEWLLGRAARTAYRWPAPAEAFSQPHLTRLNSIPYQKLIPAPGAQELKP</sequence>
<dbReference type="InterPro" id="IPR052350">
    <property type="entry name" value="Metallo-dep_Lactonases"/>
</dbReference>
<keyword evidence="4" id="KW-1185">Reference proteome</keyword>
<dbReference type="GO" id="GO:0016787">
    <property type="term" value="F:hydrolase activity"/>
    <property type="evidence" value="ECO:0007669"/>
    <property type="project" value="UniProtKB-KW"/>
</dbReference>
<organism evidence="3 4">
    <name type="scientific">Bradyrhizobium sacchari</name>
    <dbReference type="NCBI Taxonomy" id="1399419"/>
    <lineage>
        <taxon>Bacteria</taxon>
        <taxon>Pseudomonadati</taxon>
        <taxon>Pseudomonadota</taxon>
        <taxon>Alphaproteobacteria</taxon>
        <taxon>Hyphomicrobiales</taxon>
        <taxon>Nitrobacteraceae</taxon>
        <taxon>Bradyrhizobium</taxon>
    </lineage>
</organism>
<comment type="caution">
    <text evidence="3">The sequence shown here is derived from an EMBL/GenBank/DDBJ whole genome shotgun (WGS) entry which is preliminary data.</text>
</comment>
<gene>
    <name evidence="3" type="ORF">FBZ95_10919</name>
</gene>
<dbReference type="OrthoDB" id="7183088at2"/>
<reference evidence="3 4" key="1">
    <citation type="submission" date="2019-06" db="EMBL/GenBank/DDBJ databases">
        <title>Genomic Encyclopedia of Type Strains, Phase IV (KMG-V): Genome sequencing to study the core and pangenomes of soil and plant-associated prokaryotes.</title>
        <authorList>
            <person name="Whitman W."/>
        </authorList>
    </citation>
    <scope>NUCLEOTIDE SEQUENCE [LARGE SCALE GENOMIC DNA]</scope>
    <source>
        <strain evidence="3 4">BR 10556</strain>
    </source>
</reference>
<dbReference type="RefSeq" id="WP_080137726.1">
    <property type="nucleotide sequence ID" value="NZ_LWIG01000024.1"/>
</dbReference>
<evidence type="ECO:0000313" key="4">
    <source>
        <dbReference type="Proteomes" id="UP000315914"/>
    </source>
</evidence>
<keyword evidence="3" id="KW-0378">Hydrolase</keyword>
<evidence type="ECO:0000256" key="1">
    <source>
        <dbReference type="ARBA" id="ARBA00038310"/>
    </source>
</evidence>
<dbReference type="STRING" id="1399419.A5906_01815"/>
<dbReference type="Gene3D" id="3.20.20.140">
    <property type="entry name" value="Metal-dependent hydrolases"/>
    <property type="match status" value="1"/>
</dbReference>
<proteinExistence type="inferred from homology"/>
<protein>
    <submittedName>
        <fullName evidence="3">Amidohydrolase family protein</fullName>
    </submittedName>
</protein>
<dbReference type="EMBL" id="VITW01000009">
    <property type="protein sequence ID" value="TWB69423.1"/>
    <property type="molecule type" value="Genomic_DNA"/>
</dbReference>
<comment type="similarity">
    <text evidence="1">Belongs to the metallo-dependent hydrolases superfamily.</text>
</comment>
<dbReference type="SUPFAM" id="SSF51556">
    <property type="entry name" value="Metallo-dependent hydrolases"/>
    <property type="match status" value="1"/>
</dbReference>
<dbReference type="Pfam" id="PF04909">
    <property type="entry name" value="Amidohydro_2"/>
    <property type="match status" value="1"/>
</dbReference>
<name>A0A560JDZ5_9BRAD</name>
<evidence type="ECO:0000259" key="2">
    <source>
        <dbReference type="Pfam" id="PF04909"/>
    </source>
</evidence>
<dbReference type="InterPro" id="IPR032466">
    <property type="entry name" value="Metal_Hydrolase"/>
</dbReference>
<dbReference type="PANTHER" id="PTHR43569:SF2">
    <property type="entry name" value="AMIDOHYDROLASE-RELATED DOMAIN-CONTAINING PROTEIN"/>
    <property type="match status" value="1"/>
</dbReference>